<organism evidence="3 4">
    <name type="scientific">Haloprofundus marisrubri</name>
    <dbReference type="NCBI Taxonomy" id="1514971"/>
    <lineage>
        <taxon>Archaea</taxon>
        <taxon>Methanobacteriati</taxon>
        <taxon>Methanobacteriota</taxon>
        <taxon>Stenosarchaea group</taxon>
        <taxon>Halobacteria</taxon>
        <taxon>Halobacteriales</taxon>
        <taxon>Haloferacaceae</taxon>
        <taxon>Haloprofundus</taxon>
    </lineage>
</organism>
<evidence type="ECO:0000313" key="4">
    <source>
        <dbReference type="Proteomes" id="UP000054387"/>
    </source>
</evidence>
<feature type="region of interest" description="Disordered" evidence="1">
    <location>
        <begin position="144"/>
        <end position="180"/>
    </location>
</feature>
<evidence type="ECO:0000313" key="3">
    <source>
        <dbReference type="EMBL" id="KTG09449.1"/>
    </source>
</evidence>
<dbReference type="Gene3D" id="3.20.20.140">
    <property type="entry name" value="Metal-dependent hydrolases"/>
    <property type="match status" value="1"/>
</dbReference>
<sequence length="358" mass="37640">MIYIAAHVVPITVSLTLHIDPHVHSEASYDAADPVELILEQAAEIGLDAVVITDHDTIEESLRAAELAPLYGLVGIPGVEVSTAEGHLLAIGVEEMPPKRRPYGETIEWVHDHGGVAIVPHPFQRSRHGVRKRVLDALVVDESEEPAAAVDTPKPAAATAVTAGASADTDGGIDEDDGKNADADVRRAARTPDAVEVYNSWLFTGYKNRRARRFADAHDYPGVAASDAHSLSLVGRAYTALTIPDATRADLDASLILEAIRDGSTTVQGRRTPIPISARHYAIGAARKSGYYAKIGALRSGKAAKAGAMLSAKAAKTGALVSGRAAKTSAVLGSRYAAVGAVRTARLLSNLSPHSRSP</sequence>
<reference evidence="3 4" key="1">
    <citation type="submission" date="2015-12" db="EMBL/GenBank/DDBJ databases">
        <title>Haloprofundus marisrubri gen. nov., sp. nov., an extremely halophilic archaeon isolated from the Discovery deep brine-seawater interface in the Red Sea.</title>
        <authorList>
            <person name="Zhang G."/>
            <person name="Stingl U."/>
            <person name="Rashid M."/>
        </authorList>
    </citation>
    <scope>NUCLEOTIDE SEQUENCE [LARGE SCALE GENOMIC DNA]</scope>
    <source>
        <strain evidence="3 4">SB9</strain>
    </source>
</reference>
<dbReference type="OrthoDB" id="50465at2157"/>
<dbReference type="PANTHER" id="PTHR42924">
    <property type="entry name" value="EXONUCLEASE"/>
    <property type="match status" value="1"/>
</dbReference>
<dbReference type="InterPro" id="IPR004013">
    <property type="entry name" value="PHP_dom"/>
</dbReference>
<protein>
    <recommendedName>
        <fullName evidence="2">Polymerase/histidinol phosphatase N-terminal domain-containing protein</fullName>
    </recommendedName>
</protein>
<dbReference type="EMBL" id="LOPU01000029">
    <property type="protein sequence ID" value="KTG09449.1"/>
    <property type="molecule type" value="Genomic_DNA"/>
</dbReference>
<dbReference type="CDD" id="cd07432">
    <property type="entry name" value="PHP_HisPPase"/>
    <property type="match status" value="1"/>
</dbReference>
<dbReference type="GO" id="GO:0004534">
    <property type="term" value="F:5'-3' RNA exonuclease activity"/>
    <property type="evidence" value="ECO:0007669"/>
    <property type="project" value="TreeGrafter"/>
</dbReference>
<gene>
    <name evidence="3" type="ORF">AUR64_16870</name>
</gene>
<dbReference type="Proteomes" id="UP000054387">
    <property type="component" value="Unassembled WGS sequence"/>
</dbReference>
<dbReference type="PANTHER" id="PTHR42924:SF3">
    <property type="entry name" value="POLYMERASE_HISTIDINOL PHOSPHATASE N-TERMINAL DOMAIN-CONTAINING PROTEIN"/>
    <property type="match status" value="1"/>
</dbReference>
<dbReference type="GO" id="GO:0035312">
    <property type="term" value="F:5'-3' DNA exonuclease activity"/>
    <property type="evidence" value="ECO:0007669"/>
    <property type="project" value="TreeGrafter"/>
</dbReference>
<dbReference type="InterPro" id="IPR003141">
    <property type="entry name" value="Pol/His_phosphatase_N"/>
</dbReference>
<accession>A0A0W1R7Y2</accession>
<feature type="compositionally biased region" description="Low complexity" evidence="1">
    <location>
        <begin position="146"/>
        <end position="170"/>
    </location>
</feature>
<comment type="caution">
    <text evidence="3">The sequence shown here is derived from an EMBL/GenBank/DDBJ whole genome shotgun (WGS) entry which is preliminary data.</text>
</comment>
<dbReference type="Pfam" id="PF13263">
    <property type="entry name" value="PHP_C"/>
    <property type="match status" value="1"/>
</dbReference>
<keyword evidence="4" id="KW-1185">Reference proteome</keyword>
<dbReference type="SUPFAM" id="SSF89550">
    <property type="entry name" value="PHP domain-like"/>
    <property type="match status" value="2"/>
</dbReference>
<evidence type="ECO:0000256" key="1">
    <source>
        <dbReference type="SAM" id="MobiDB-lite"/>
    </source>
</evidence>
<dbReference type="InterPro" id="IPR016195">
    <property type="entry name" value="Pol/histidinol_Pase-like"/>
</dbReference>
<dbReference type="AlphaFoldDB" id="A0A0W1R7Y2"/>
<dbReference type="InterPro" id="IPR052018">
    <property type="entry name" value="PHP_domain"/>
</dbReference>
<name>A0A0W1R7Y2_9EURY</name>
<dbReference type="RefSeq" id="WP_058582601.1">
    <property type="nucleotide sequence ID" value="NZ_LOPU01000029.1"/>
</dbReference>
<dbReference type="Pfam" id="PF02811">
    <property type="entry name" value="PHP"/>
    <property type="match status" value="1"/>
</dbReference>
<proteinExistence type="predicted"/>
<dbReference type="SMART" id="SM00481">
    <property type="entry name" value="POLIIIAc"/>
    <property type="match status" value="1"/>
</dbReference>
<feature type="domain" description="Polymerase/histidinol phosphatase N-terminal" evidence="2">
    <location>
        <begin position="19"/>
        <end position="85"/>
    </location>
</feature>
<evidence type="ECO:0000259" key="2">
    <source>
        <dbReference type="SMART" id="SM00481"/>
    </source>
</evidence>